<name>A0A135LGG5_PENPA</name>
<gene>
    <name evidence="2" type="ORF">PGRI_019420</name>
</gene>
<organism evidence="2 3">
    <name type="scientific">Penicillium patulum</name>
    <name type="common">Penicillium griseofulvum</name>
    <dbReference type="NCBI Taxonomy" id="5078"/>
    <lineage>
        <taxon>Eukaryota</taxon>
        <taxon>Fungi</taxon>
        <taxon>Dikarya</taxon>
        <taxon>Ascomycota</taxon>
        <taxon>Pezizomycotina</taxon>
        <taxon>Eurotiomycetes</taxon>
        <taxon>Eurotiomycetidae</taxon>
        <taxon>Eurotiales</taxon>
        <taxon>Aspergillaceae</taxon>
        <taxon>Penicillium</taxon>
    </lineage>
</organism>
<dbReference type="Proteomes" id="UP000070168">
    <property type="component" value="Unassembled WGS sequence"/>
</dbReference>
<dbReference type="RefSeq" id="XP_040646608.1">
    <property type="nucleotide sequence ID" value="XM_040789655.1"/>
</dbReference>
<dbReference type="OrthoDB" id="4121058at2759"/>
<feature type="compositionally biased region" description="Polar residues" evidence="1">
    <location>
        <begin position="204"/>
        <end position="215"/>
    </location>
</feature>
<feature type="region of interest" description="Disordered" evidence="1">
    <location>
        <begin position="169"/>
        <end position="238"/>
    </location>
</feature>
<dbReference type="AlphaFoldDB" id="A0A135LGG5"/>
<dbReference type="GeneID" id="63704955"/>
<comment type="caution">
    <text evidence="2">The sequence shown here is derived from an EMBL/GenBank/DDBJ whole genome shotgun (WGS) entry which is preliminary data.</text>
</comment>
<proteinExistence type="predicted"/>
<accession>A0A135LGG5</accession>
<sequence>MAPVYHGRWVYNIDTLYVTTSCGAVHARASYAELDDIFSTPLGAIRTRPDNPGHWWEAQLFHYGLAPTTNKAAAKMRLMDAYQDGRLKVPDEVFQIEDTLHRNWINQGLGYRVLGPAMQLSRGAGVVNEPRDIDMIDSDATQGQSGGEHGNIFAAGLNAGAGMQGNLRHERNEMQPPHPETNKRKDANGDPCTRPFKTPRCRSDNGTSDLQTQIDSPDADTLYERSPTPEPLGNGRGRLIPGMVLQNIQYRAVPVLRDGTSESGTQLPLFGLMDLNDVN</sequence>
<dbReference type="EMBL" id="LHQR01000065">
    <property type="protein sequence ID" value="KXG48072.1"/>
    <property type="molecule type" value="Genomic_DNA"/>
</dbReference>
<evidence type="ECO:0000313" key="3">
    <source>
        <dbReference type="Proteomes" id="UP000070168"/>
    </source>
</evidence>
<reference evidence="2 3" key="1">
    <citation type="journal article" date="2016" name="BMC Genomics">
        <title>Genome sequencing and secondary metabolism of the postharvest pathogen Penicillium griseofulvum.</title>
        <authorList>
            <person name="Banani H."/>
            <person name="Marcet-Houben M."/>
            <person name="Ballester A.R."/>
            <person name="Abbruscato P."/>
            <person name="Gonzalez-Candelas L."/>
            <person name="Gabaldon T."/>
            <person name="Spadaro D."/>
        </authorList>
    </citation>
    <scope>NUCLEOTIDE SEQUENCE [LARGE SCALE GENOMIC DNA]</scope>
    <source>
        <strain evidence="2 3">PG3</strain>
    </source>
</reference>
<keyword evidence="3" id="KW-1185">Reference proteome</keyword>
<protein>
    <submittedName>
        <fullName evidence="2">Uncharacterized protein</fullName>
    </submittedName>
</protein>
<dbReference type="STRING" id="5078.A0A135LGG5"/>
<evidence type="ECO:0000256" key="1">
    <source>
        <dbReference type="SAM" id="MobiDB-lite"/>
    </source>
</evidence>
<dbReference type="OMA" id="VYHGQWS"/>
<evidence type="ECO:0000313" key="2">
    <source>
        <dbReference type="EMBL" id="KXG48072.1"/>
    </source>
</evidence>